<dbReference type="AlphaFoldDB" id="A0A977L4I5"/>
<evidence type="ECO:0000313" key="2">
    <source>
        <dbReference type="EMBL" id="UXE64325.1"/>
    </source>
</evidence>
<dbReference type="PANTHER" id="PTHR34610:SF4">
    <property type="entry name" value="SLL8027 PROTEIN"/>
    <property type="match status" value="1"/>
</dbReference>
<protein>
    <submittedName>
        <fullName evidence="2">Toxin-antitoxin system toxin component, PIN family</fullName>
    </submittedName>
</protein>
<gene>
    <name evidence="2" type="ORF">KA717_18695</name>
</gene>
<organism evidence="2">
    <name type="scientific">Woronichinia naegeliana WA131</name>
    <dbReference type="NCBI Taxonomy" id="2824559"/>
    <lineage>
        <taxon>Bacteria</taxon>
        <taxon>Bacillati</taxon>
        <taxon>Cyanobacteriota</taxon>
        <taxon>Cyanophyceae</taxon>
        <taxon>Synechococcales</taxon>
        <taxon>Coelosphaeriaceae</taxon>
        <taxon>Woronichinia</taxon>
    </lineage>
</organism>
<dbReference type="InterPro" id="IPR002716">
    <property type="entry name" value="PIN_dom"/>
</dbReference>
<dbReference type="PANTHER" id="PTHR34610">
    <property type="entry name" value="SSL7007 PROTEIN"/>
    <property type="match status" value="1"/>
</dbReference>
<sequence length="102" mass="11689">MLKVVLDTNAWVSAWLWGGVPSRILLLCKSRRLTIFASEVLLGEIKGVFSRPKFRKVLERLDGNVEQLMLATRQLVTICPNLMITCPQLRDPYDLIVWVHPT</sequence>
<dbReference type="NCBIfam" id="TIGR00305">
    <property type="entry name" value="putative toxin-antitoxin system toxin component, PIN family"/>
    <property type="match status" value="1"/>
</dbReference>
<reference evidence="2" key="1">
    <citation type="submission" date="2021-04" db="EMBL/GenBank/DDBJ databases">
        <title>Genome sequence of Woronichinia naegeliana from Washington state freshwater lake bloom.</title>
        <authorList>
            <person name="Dreher T.W."/>
        </authorList>
    </citation>
    <scope>NUCLEOTIDE SEQUENCE</scope>
    <source>
        <strain evidence="2">WA131</strain>
    </source>
</reference>
<evidence type="ECO:0000259" key="1">
    <source>
        <dbReference type="Pfam" id="PF13470"/>
    </source>
</evidence>
<dbReference type="InterPro" id="IPR002850">
    <property type="entry name" value="PIN_toxin-like"/>
</dbReference>
<proteinExistence type="predicted"/>
<dbReference type="InterPro" id="IPR029060">
    <property type="entry name" value="PIN-like_dom_sf"/>
</dbReference>
<dbReference type="Proteomes" id="UP001065613">
    <property type="component" value="Chromosome"/>
</dbReference>
<name>A0A977L4I5_9CYAN</name>
<dbReference type="EMBL" id="CP073041">
    <property type="protein sequence ID" value="UXE64325.1"/>
    <property type="molecule type" value="Genomic_DNA"/>
</dbReference>
<feature type="domain" description="PIN" evidence="1">
    <location>
        <begin position="3"/>
        <end position="97"/>
    </location>
</feature>
<accession>A0A977L4I5</accession>
<dbReference type="Pfam" id="PF13470">
    <property type="entry name" value="PIN_3"/>
    <property type="match status" value="1"/>
</dbReference>
<dbReference type="SUPFAM" id="SSF88723">
    <property type="entry name" value="PIN domain-like"/>
    <property type="match status" value="1"/>
</dbReference>
<dbReference type="KEGG" id="wna:KA717_18695"/>